<feature type="region of interest" description="Disordered" evidence="4">
    <location>
        <begin position="202"/>
        <end position="260"/>
    </location>
</feature>
<evidence type="ECO:0000256" key="1">
    <source>
        <dbReference type="ARBA" id="ARBA00022737"/>
    </source>
</evidence>
<dbReference type="SMART" id="SM00025">
    <property type="entry name" value="Pumilio"/>
    <property type="match status" value="3"/>
</dbReference>
<feature type="region of interest" description="Disordered" evidence="4">
    <location>
        <begin position="1"/>
        <end position="50"/>
    </location>
</feature>
<gene>
    <name evidence="6" type="ORF">GQ55_1G273000</name>
</gene>
<dbReference type="PANTHER" id="PTHR12537">
    <property type="entry name" value="RNA BINDING PROTEIN PUMILIO-RELATED"/>
    <property type="match status" value="1"/>
</dbReference>
<evidence type="ECO:0000256" key="3">
    <source>
        <dbReference type="PROSITE-ProRule" id="PRU00317"/>
    </source>
</evidence>
<evidence type="ECO:0000259" key="5">
    <source>
        <dbReference type="PROSITE" id="PS50303"/>
    </source>
</evidence>
<dbReference type="Gene3D" id="1.25.10.10">
    <property type="entry name" value="Leucine-rich Repeat Variant"/>
    <property type="match status" value="1"/>
</dbReference>
<protein>
    <recommendedName>
        <fullName evidence="5">PUM-HD domain-containing protein</fullName>
    </recommendedName>
</protein>
<dbReference type="InterPro" id="IPR016024">
    <property type="entry name" value="ARM-type_fold"/>
</dbReference>
<sequence>MADGNRSAKGKEVVVDDCEPYPDSPLSGGGGGAEPSHRWHGHPTSYRGGGGGTASVEPFANHYDVYASYGADGVGSSWVGGGTAGAGTSGGGGSYGASYGASNGGASYGGPGGSHAVDRRGGGYAMTFSQENSCGGGGSTPFPSTPHMDAPMYASFPSPFTGAGAPGPQHAGPGYWPASNAGSSASFPSPFNGAGGISVPHQHARTGSNRHTGAGSSAGHELYRGNGNGGGSGAFPSPRVGDGMYNAHNNGGRPRSRSPLQWSREQLDDLVANSLRRLTIGDRARGEGLVARGRRRLSDCLANHGRQELPVDAGGQNNARSPGPGCRGPSNADPYAGRRLEDVRGTMSSIARNHPGCQFLVWMVAGSGAAAAQQVFEEVAGDIVRLMVHPVAHELVEKLVEYWTDEQISHVLQILAASPDQIVAVARNHSGSKILQMLIGRMARNPGHAELFTGTLARAGEQGMISLIEHADGGSMIMKCLDTFSAYQIRFITVVVASSLFLHRVCRDRHGCNVVTKCIDKAAGDEQLLNSLAAAVCMDGVALAEHGYGNFVVQHVMVAVPEARDWLHATLRGRYVSLSTQAASSHVVQRCLDLFSPEQADEVVGELLACHHWGFTFQQLITDPYTNYVLQSAMRRREIQMHSMLLDAISAHQNLLRDDRIAREVFRELRRLYR</sequence>
<dbReference type="PROSITE" id="PS50302">
    <property type="entry name" value="PUM"/>
    <property type="match status" value="1"/>
</dbReference>
<evidence type="ECO:0000313" key="7">
    <source>
        <dbReference type="Proteomes" id="UP000244336"/>
    </source>
</evidence>
<keyword evidence="2" id="KW-0810">Translation regulation</keyword>
<feature type="domain" description="PUM-HD" evidence="5">
    <location>
        <begin position="321"/>
        <end position="673"/>
    </location>
</feature>
<dbReference type="EMBL" id="CM009749">
    <property type="protein sequence ID" value="PUZ76234.1"/>
    <property type="molecule type" value="Genomic_DNA"/>
</dbReference>
<evidence type="ECO:0000256" key="4">
    <source>
        <dbReference type="SAM" id="MobiDB-lite"/>
    </source>
</evidence>
<organism evidence="6 7">
    <name type="scientific">Panicum hallii var. hallii</name>
    <dbReference type="NCBI Taxonomy" id="1504633"/>
    <lineage>
        <taxon>Eukaryota</taxon>
        <taxon>Viridiplantae</taxon>
        <taxon>Streptophyta</taxon>
        <taxon>Embryophyta</taxon>
        <taxon>Tracheophyta</taxon>
        <taxon>Spermatophyta</taxon>
        <taxon>Magnoliopsida</taxon>
        <taxon>Liliopsida</taxon>
        <taxon>Poales</taxon>
        <taxon>Poaceae</taxon>
        <taxon>PACMAD clade</taxon>
        <taxon>Panicoideae</taxon>
        <taxon>Panicodae</taxon>
        <taxon>Paniceae</taxon>
        <taxon>Panicinae</taxon>
        <taxon>Panicum</taxon>
        <taxon>Panicum sect. Panicum</taxon>
    </lineage>
</organism>
<dbReference type="Pfam" id="PF00806">
    <property type="entry name" value="PUF"/>
    <property type="match status" value="3"/>
</dbReference>
<name>A0A2T7F826_9POAL</name>
<dbReference type="InterPro" id="IPR011989">
    <property type="entry name" value="ARM-like"/>
</dbReference>
<dbReference type="InterPro" id="IPR033133">
    <property type="entry name" value="PUM-HD"/>
</dbReference>
<dbReference type="GO" id="GO:0005737">
    <property type="term" value="C:cytoplasm"/>
    <property type="evidence" value="ECO:0007669"/>
    <property type="project" value="TreeGrafter"/>
</dbReference>
<dbReference type="OrthoDB" id="694885at2759"/>
<dbReference type="Proteomes" id="UP000244336">
    <property type="component" value="Chromosome 1"/>
</dbReference>
<dbReference type="InterPro" id="IPR001313">
    <property type="entry name" value="Pumilio_RNA-bd_rpt"/>
</dbReference>
<dbReference type="GO" id="GO:0006417">
    <property type="term" value="P:regulation of translation"/>
    <property type="evidence" value="ECO:0007669"/>
    <property type="project" value="UniProtKB-KW"/>
</dbReference>
<evidence type="ECO:0000256" key="2">
    <source>
        <dbReference type="ARBA" id="ARBA00022845"/>
    </source>
</evidence>
<accession>A0A2T7F826</accession>
<evidence type="ECO:0000313" key="6">
    <source>
        <dbReference type="EMBL" id="PUZ76234.1"/>
    </source>
</evidence>
<dbReference type="SUPFAM" id="SSF48371">
    <property type="entry name" value="ARM repeat"/>
    <property type="match status" value="1"/>
</dbReference>
<proteinExistence type="predicted"/>
<keyword evidence="1" id="KW-0677">Repeat</keyword>
<feature type="region of interest" description="Disordered" evidence="4">
    <location>
        <begin position="307"/>
        <end position="337"/>
    </location>
</feature>
<dbReference type="STRING" id="1504633.A0A2T7F826"/>
<dbReference type="PROSITE" id="PS50303">
    <property type="entry name" value="PUM_HD"/>
    <property type="match status" value="1"/>
</dbReference>
<dbReference type="GO" id="GO:0003729">
    <property type="term" value="F:mRNA binding"/>
    <property type="evidence" value="ECO:0007669"/>
    <property type="project" value="TreeGrafter"/>
</dbReference>
<dbReference type="AlphaFoldDB" id="A0A2T7F826"/>
<feature type="repeat" description="Pumilio" evidence="3">
    <location>
        <begin position="570"/>
        <end position="605"/>
    </location>
</feature>
<dbReference type="PANTHER" id="PTHR12537:SF13">
    <property type="entry name" value="PUMILIO HOMOLOGY DOMAIN FAMILY MEMBER 4"/>
    <property type="match status" value="1"/>
</dbReference>
<feature type="compositionally biased region" description="Polar residues" evidence="4">
    <location>
        <begin position="205"/>
        <end position="215"/>
    </location>
</feature>
<dbReference type="Gramene" id="PUZ76234">
    <property type="protein sequence ID" value="PUZ76234"/>
    <property type="gene ID" value="GQ55_1G273000"/>
</dbReference>
<keyword evidence="7" id="KW-1185">Reference proteome</keyword>
<reference evidence="6 7" key="1">
    <citation type="submission" date="2018-04" db="EMBL/GenBank/DDBJ databases">
        <title>WGS assembly of Panicum hallii var. hallii HAL2.</title>
        <authorList>
            <person name="Lovell J."/>
            <person name="Jenkins J."/>
            <person name="Lowry D."/>
            <person name="Mamidi S."/>
            <person name="Sreedasyam A."/>
            <person name="Weng X."/>
            <person name="Barry K."/>
            <person name="Bonette J."/>
            <person name="Campitelli B."/>
            <person name="Daum C."/>
            <person name="Gordon S."/>
            <person name="Gould B."/>
            <person name="Lipzen A."/>
            <person name="MacQueen A."/>
            <person name="Palacio-Mejia J."/>
            <person name="Plott C."/>
            <person name="Shakirov E."/>
            <person name="Shu S."/>
            <person name="Yoshinaga Y."/>
            <person name="Zane M."/>
            <person name="Rokhsar D."/>
            <person name="Grimwood J."/>
            <person name="Schmutz J."/>
            <person name="Juenger T."/>
        </authorList>
    </citation>
    <scope>NUCLEOTIDE SEQUENCE [LARGE SCALE GENOMIC DNA]</scope>
    <source>
        <strain evidence="7">cv. HAL2</strain>
    </source>
</reference>